<dbReference type="EMBL" id="CP025989">
    <property type="protein sequence ID" value="AWD33244.1"/>
    <property type="molecule type" value="Genomic_DNA"/>
</dbReference>
<dbReference type="CDD" id="cd00495">
    <property type="entry name" value="Ribosomal_L25_TL5_CTC"/>
    <property type="match status" value="1"/>
</dbReference>
<dbReference type="InterPro" id="IPR037121">
    <property type="entry name" value="Ribosomal_bL25_C"/>
</dbReference>
<dbReference type="GO" id="GO:0006412">
    <property type="term" value="P:translation"/>
    <property type="evidence" value="ECO:0007669"/>
    <property type="project" value="InterPro"/>
</dbReference>
<dbReference type="GO" id="GO:0003735">
    <property type="term" value="F:structural constituent of ribosome"/>
    <property type="evidence" value="ECO:0007669"/>
    <property type="project" value="InterPro"/>
</dbReference>
<evidence type="ECO:0000256" key="3">
    <source>
        <dbReference type="ARBA" id="ARBA00022980"/>
    </source>
</evidence>
<keyword evidence="9" id="KW-1185">Reference proteome</keyword>
<reference evidence="8 9" key="1">
    <citation type="journal article" date="2018" name="Genome Biol. Evol.">
        <title>The Genome Sequence of "Candidatus Fokinia solitaria": Insights on Reductive Evolution in Rickettsiales.</title>
        <authorList>
            <person name="Floriano A.M."/>
            <person name="Castelli M."/>
            <person name="Krenek S."/>
            <person name="Berendonk T.U."/>
            <person name="Bazzocchi C."/>
            <person name="Petroni G."/>
            <person name="Sassera D."/>
        </authorList>
    </citation>
    <scope>NUCLEOTIDE SEQUENCE [LARGE SCALE GENOMIC DNA]</scope>
    <source>
        <strain evidence="8">Rio ETE_ALG 3VII</strain>
    </source>
</reference>
<dbReference type="NCBIfam" id="TIGR00731">
    <property type="entry name" value="bL25_bact_ctc"/>
    <property type="match status" value="1"/>
</dbReference>
<dbReference type="RefSeq" id="WP_108673266.1">
    <property type="nucleotide sequence ID" value="NZ_CP025989.1"/>
</dbReference>
<dbReference type="GO" id="GO:0022625">
    <property type="term" value="C:cytosolic large ribosomal subunit"/>
    <property type="evidence" value="ECO:0007669"/>
    <property type="project" value="TreeGrafter"/>
</dbReference>
<dbReference type="Pfam" id="PF01386">
    <property type="entry name" value="Ribosomal_L25p"/>
    <property type="match status" value="1"/>
</dbReference>
<evidence type="ECO:0000313" key="8">
    <source>
        <dbReference type="EMBL" id="AWD33244.1"/>
    </source>
</evidence>
<dbReference type="InterPro" id="IPR020056">
    <property type="entry name" value="Rbsml_bL25/Gln-tRNA_synth_N"/>
</dbReference>
<feature type="domain" description="Large ribosomal subunit protein bL25 beta" evidence="7">
    <location>
        <begin position="116"/>
        <end position="197"/>
    </location>
</feature>
<dbReference type="InterPro" id="IPR001021">
    <property type="entry name" value="Ribosomal_bL25_long"/>
</dbReference>
<gene>
    <name evidence="8" type="ORF">Fsol_00449</name>
</gene>
<dbReference type="SUPFAM" id="SSF50715">
    <property type="entry name" value="Ribosomal protein L25-like"/>
    <property type="match status" value="1"/>
</dbReference>
<keyword evidence="1" id="KW-0699">rRNA-binding</keyword>
<dbReference type="Gene3D" id="2.170.120.20">
    <property type="entry name" value="Ribosomal protein L25, beta domain"/>
    <property type="match status" value="1"/>
</dbReference>
<dbReference type="InterPro" id="IPR029751">
    <property type="entry name" value="Ribosomal_L25_dom"/>
</dbReference>
<name>A0A2U8BSB5_9RICK</name>
<evidence type="ECO:0000256" key="4">
    <source>
        <dbReference type="ARBA" id="ARBA00023274"/>
    </source>
</evidence>
<keyword evidence="4" id="KW-0687">Ribonucleoprotein</keyword>
<dbReference type="GO" id="GO:0008097">
    <property type="term" value="F:5S rRNA binding"/>
    <property type="evidence" value="ECO:0007669"/>
    <property type="project" value="InterPro"/>
</dbReference>
<dbReference type="Proteomes" id="UP000244519">
    <property type="component" value="Chromosome"/>
</dbReference>
<protein>
    <recommendedName>
        <fullName evidence="5">50S ribosomal protein L25</fullName>
    </recommendedName>
</protein>
<proteinExistence type="predicted"/>
<dbReference type="KEGG" id="fso:Fsol_00449"/>
<keyword evidence="3 8" id="KW-0689">Ribosomal protein</keyword>
<evidence type="ECO:0000259" key="7">
    <source>
        <dbReference type="Pfam" id="PF14693"/>
    </source>
</evidence>
<evidence type="ECO:0000256" key="1">
    <source>
        <dbReference type="ARBA" id="ARBA00022730"/>
    </source>
</evidence>
<dbReference type="AlphaFoldDB" id="A0A2U8BSB5"/>
<dbReference type="InterPro" id="IPR020930">
    <property type="entry name" value="Ribosomal_uL5_bac-type"/>
</dbReference>
<organism evidence="8 9">
    <name type="scientific">Candidatus Fokinia solitaria</name>
    <dbReference type="NCBI Taxonomy" id="1802984"/>
    <lineage>
        <taxon>Bacteria</taxon>
        <taxon>Pseudomonadati</taxon>
        <taxon>Pseudomonadota</taxon>
        <taxon>Alphaproteobacteria</taxon>
        <taxon>Rickettsiales</taxon>
        <taxon>Candidatus Midichloriaceae</taxon>
        <taxon>Candidatus Fokinia</taxon>
    </lineage>
</organism>
<evidence type="ECO:0000259" key="6">
    <source>
        <dbReference type="Pfam" id="PF01386"/>
    </source>
</evidence>
<feature type="domain" description="Large ribosomal subunit protein bL25 L25" evidence="6">
    <location>
        <begin position="19"/>
        <end position="104"/>
    </location>
</feature>
<dbReference type="PANTHER" id="PTHR33284">
    <property type="entry name" value="RIBOSOMAL PROTEIN L25/GLN-TRNA SYNTHETASE, ANTI-CODON-BINDING DOMAIN-CONTAINING PROTEIN"/>
    <property type="match status" value="1"/>
</dbReference>
<dbReference type="InterPro" id="IPR011035">
    <property type="entry name" value="Ribosomal_bL25/Gln-tRNA_synth"/>
</dbReference>
<evidence type="ECO:0000256" key="5">
    <source>
        <dbReference type="ARBA" id="ARBA00035479"/>
    </source>
</evidence>
<dbReference type="PANTHER" id="PTHR33284:SF1">
    <property type="entry name" value="RIBOSOMAL PROTEIN L25_GLN-TRNA SYNTHETASE, ANTI-CODON-BINDING DOMAIN-CONTAINING PROTEIN"/>
    <property type="match status" value="1"/>
</dbReference>
<evidence type="ECO:0000313" key="9">
    <source>
        <dbReference type="Proteomes" id="UP000244519"/>
    </source>
</evidence>
<dbReference type="Gene3D" id="2.40.240.10">
    <property type="entry name" value="Ribosomal Protein L25, Chain P"/>
    <property type="match status" value="1"/>
</dbReference>
<dbReference type="OrthoDB" id="9806411at2"/>
<dbReference type="InterPro" id="IPR020057">
    <property type="entry name" value="Ribosomal_bL25_b-dom"/>
</dbReference>
<accession>A0A2U8BSB5</accession>
<sequence length="201" mass="22594">MYESSYYTDEQYRKPCILVGQKRETTGTSDAKKLRNEGAIPVAVYTREASALLFSVSQKELELAVSKRLLDSRILYIKVDGSEQVVKSVIKCVHRNPITERIISLEMQKFSDGERIRMPLNVKVIDHLLSPGVKKGGFPYLHHRTVDCYCDSANIPNYVQLSVTGMEVGDVKYSSDIVLPDGITLSTFNNLRVLTVYGKKG</sequence>
<keyword evidence="2" id="KW-0694">RNA-binding</keyword>
<evidence type="ECO:0000256" key="2">
    <source>
        <dbReference type="ARBA" id="ARBA00022884"/>
    </source>
</evidence>
<dbReference type="Pfam" id="PF14693">
    <property type="entry name" value="Ribosomal_TL5_C"/>
    <property type="match status" value="1"/>
</dbReference>